<feature type="signal peptide" evidence="1">
    <location>
        <begin position="1"/>
        <end position="23"/>
    </location>
</feature>
<dbReference type="Gene3D" id="3.10.450.50">
    <property type="match status" value="2"/>
</dbReference>
<dbReference type="AlphaFoldDB" id="A0A5M8P522"/>
<comment type="caution">
    <text evidence="2">The sequence shown here is derived from an EMBL/GenBank/DDBJ whole genome shotgun (WGS) entry which is preliminary data.</text>
</comment>
<reference evidence="2 3" key="1">
    <citation type="submission" date="2019-03" db="EMBL/GenBank/DDBJ databases">
        <title>Single cell metagenomics reveals metabolic interactions within the superorganism composed of flagellate Streblomastix strix and complex community of Bacteroidetes bacteria on its surface.</title>
        <authorList>
            <person name="Treitli S.C."/>
            <person name="Kolisko M."/>
            <person name="Husnik F."/>
            <person name="Keeling P."/>
            <person name="Hampl V."/>
        </authorList>
    </citation>
    <scope>NUCLEOTIDE SEQUENCE [LARGE SCALE GENOMIC DNA]</scope>
    <source>
        <strain evidence="2">St1</strain>
    </source>
</reference>
<name>A0A5M8P522_9BACT</name>
<sequence>MKVIKLKIIWLLFLCCIICDCTAQEPIHEIKDFYMTYTSNILSDNFSNDALKKKYLTPNLIAKIDRMGASTDTDPIIRAQDFRADIIETLGVNHLGKNWYMVSYIWDADTTNIPVRINKTEKQYKIDYITPPWNGSLYGDSLLFDHPVQQPIDASSPLSLLKTFYVAYTMEYCSTPQNLMHQLAILRAKYLTPNALSQFEAAANEYKLDGHKGYDLLVADFDFDRLWLPSMTYTQLDADTYQIAYTKWEITCTIMLCVTKQGSEYRIDSIKIGKVN</sequence>
<evidence type="ECO:0008006" key="4">
    <source>
        <dbReference type="Google" id="ProtNLM"/>
    </source>
</evidence>
<protein>
    <recommendedName>
        <fullName evidence="4">DUF3828 domain-containing protein</fullName>
    </recommendedName>
</protein>
<keyword evidence="1" id="KW-0732">Signal</keyword>
<evidence type="ECO:0000313" key="3">
    <source>
        <dbReference type="Proteomes" id="UP000324575"/>
    </source>
</evidence>
<feature type="chain" id="PRO_5024376424" description="DUF3828 domain-containing protein" evidence="1">
    <location>
        <begin position="24"/>
        <end position="276"/>
    </location>
</feature>
<evidence type="ECO:0000256" key="1">
    <source>
        <dbReference type="SAM" id="SignalP"/>
    </source>
</evidence>
<dbReference type="Proteomes" id="UP000324575">
    <property type="component" value="Unassembled WGS sequence"/>
</dbReference>
<accession>A0A5M8P522</accession>
<proteinExistence type="predicted"/>
<gene>
    <name evidence="2" type="ORF">EZS26_000124</name>
</gene>
<evidence type="ECO:0000313" key="2">
    <source>
        <dbReference type="EMBL" id="KAA6303573.1"/>
    </source>
</evidence>
<organism evidence="2 3">
    <name type="scientific">Candidatus Ordinivivax streblomastigis</name>
    <dbReference type="NCBI Taxonomy" id="2540710"/>
    <lineage>
        <taxon>Bacteria</taxon>
        <taxon>Pseudomonadati</taxon>
        <taxon>Bacteroidota</taxon>
        <taxon>Bacteroidia</taxon>
        <taxon>Bacteroidales</taxon>
        <taxon>Candidatus Ordinivivax</taxon>
    </lineage>
</organism>
<dbReference type="EMBL" id="SNRX01000001">
    <property type="protein sequence ID" value="KAA6303573.1"/>
    <property type="molecule type" value="Genomic_DNA"/>
</dbReference>